<keyword evidence="4 5" id="KW-0067">ATP-binding</keyword>
<dbReference type="EMBL" id="CAUYUE010000005">
    <property type="protein sequence ID" value="CAK0775057.1"/>
    <property type="molecule type" value="Genomic_DNA"/>
</dbReference>
<dbReference type="GO" id="GO:0005524">
    <property type="term" value="F:ATP binding"/>
    <property type="evidence" value="ECO:0007669"/>
    <property type="project" value="UniProtKB-UniRule"/>
</dbReference>
<accession>A0AAV1I554</accession>
<dbReference type="PANTHER" id="PTHR44329:SF289">
    <property type="entry name" value="SERINE_THREONINE-PROTEIN KINASE VIK"/>
    <property type="match status" value="1"/>
</dbReference>
<evidence type="ECO:0000313" key="9">
    <source>
        <dbReference type="EMBL" id="CAK0775057.1"/>
    </source>
</evidence>
<dbReference type="PROSITE" id="PS00108">
    <property type="entry name" value="PROTEIN_KINASE_ST"/>
    <property type="match status" value="1"/>
</dbReference>
<keyword evidence="6" id="KW-0812">Transmembrane</keyword>
<feature type="domain" description="Protein kinase" evidence="8">
    <location>
        <begin position="379"/>
        <end position="633"/>
    </location>
</feature>
<dbReference type="InterPro" id="IPR051681">
    <property type="entry name" value="Ser/Thr_Kinases-Pseudokinases"/>
</dbReference>
<feature type="signal peptide" evidence="7">
    <location>
        <begin position="1"/>
        <end position="21"/>
    </location>
</feature>
<dbReference type="InterPro" id="IPR000719">
    <property type="entry name" value="Prot_kinase_dom"/>
</dbReference>
<name>A0AAV1I554_9CHLO</name>
<keyword evidence="3" id="KW-0418">Kinase</keyword>
<reference evidence="9 10" key="1">
    <citation type="submission" date="2023-10" db="EMBL/GenBank/DDBJ databases">
        <authorList>
            <person name="Maclean D."/>
            <person name="Macfadyen A."/>
        </authorList>
    </citation>
    <scope>NUCLEOTIDE SEQUENCE [LARGE SCALE GENOMIC DNA]</scope>
</reference>
<keyword evidence="6" id="KW-1133">Transmembrane helix</keyword>
<dbReference type="PROSITE" id="PS50011">
    <property type="entry name" value="PROTEIN_KINASE_DOM"/>
    <property type="match status" value="1"/>
</dbReference>
<dbReference type="SMART" id="SM00220">
    <property type="entry name" value="S_TKc"/>
    <property type="match status" value="1"/>
</dbReference>
<comment type="caution">
    <text evidence="9">The sequence shown here is derived from an EMBL/GenBank/DDBJ whole genome shotgun (WGS) entry which is preliminary data.</text>
</comment>
<evidence type="ECO:0000256" key="2">
    <source>
        <dbReference type="ARBA" id="ARBA00022741"/>
    </source>
</evidence>
<dbReference type="Gene3D" id="1.10.510.10">
    <property type="entry name" value="Transferase(Phosphotransferase) domain 1"/>
    <property type="match status" value="1"/>
</dbReference>
<dbReference type="AlphaFoldDB" id="A0AAV1I554"/>
<dbReference type="SUPFAM" id="SSF56112">
    <property type="entry name" value="Protein kinase-like (PK-like)"/>
    <property type="match status" value="1"/>
</dbReference>
<evidence type="ECO:0000259" key="8">
    <source>
        <dbReference type="PROSITE" id="PS50011"/>
    </source>
</evidence>
<feature type="transmembrane region" description="Helical" evidence="6">
    <location>
        <begin position="337"/>
        <end position="360"/>
    </location>
</feature>
<keyword evidence="6" id="KW-0472">Membrane</keyword>
<evidence type="ECO:0000256" key="1">
    <source>
        <dbReference type="ARBA" id="ARBA00022679"/>
    </source>
</evidence>
<keyword evidence="7" id="KW-0732">Signal</keyword>
<feature type="binding site" evidence="5">
    <location>
        <position position="407"/>
    </location>
    <ligand>
        <name>ATP</name>
        <dbReference type="ChEBI" id="CHEBI:30616"/>
    </ligand>
</feature>
<dbReference type="PANTHER" id="PTHR44329">
    <property type="entry name" value="SERINE/THREONINE-PROTEIN KINASE TNNI3K-RELATED"/>
    <property type="match status" value="1"/>
</dbReference>
<dbReference type="PROSITE" id="PS00107">
    <property type="entry name" value="PROTEIN_KINASE_ATP"/>
    <property type="match status" value="1"/>
</dbReference>
<evidence type="ECO:0000256" key="7">
    <source>
        <dbReference type="SAM" id="SignalP"/>
    </source>
</evidence>
<dbReference type="InterPro" id="IPR008271">
    <property type="entry name" value="Ser/Thr_kinase_AS"/>
</dbReference>
<dbReference type="Pfam" id="PF00069">
    <property type="entry name" value="Pkinase"/>
    <property type="match status" value="1"/>
</dbReference>
<keyword evidence="1" id="KW-0808">Transferase</keyword>
<keyword evidence="10" id="KW-1185">Reference proteome</keyword>
<dbReference type="InterPro" id="IPR017441">
    <property type="entry name" value="Protein_kinase_ATP_BS"/>
</dbReference>
<dbReference type="GO" id="GO:0004674">
    <property type="term" value="F:protein serine/threonine kinase activity"/>
    <property type="evidence" value="ECO:0007669"/>
    <property type="project" value="TreeGrafter"/>
</dbReference>
<evidence type="ECO:0000313" key="10">
    <source>
        <dbReference type="Proteomes" id="UP001314263"/>
    </source>
</evidence>
<keyword evidence="2 5" id="KW-0547">Nucleotide-binding</keyword>
<sequence length="644" mass="70711">MRTRKCSLLCVLFACLHQAGSDAPYLRIADYAPDDYFTAAHPVRPAYNFTETFIGAGLDNMSHDAMFAAFASVSQYATKFDASGLVVDYRVLSVERDLGARIVTDGNTSAASVTSTSDSLFQGVQIVVESSWCANSTKIRETGFDTVKSQQGYAALFQIAVNITMRENWVNDMRIYPESAPVWARLPLGNLTGYQATLELLGPNMYPFDPVKQHIFMSALFEPLQAVCNAVTADLTEVSQSTLFNTSVNITIAFTIVFGECVLDKGLSSALANQTFSGFMESAGLPLTRATSLWAQPDYGVSVLEQAAQAGYPSTVYQPVQATVHVIAQAAPSNKEIVLVLCSSLGGLVAVGLALLVLIVTRREVACQYDTLRWTKDRKGDLVMIGSGNFGKVHMGVLNKQHQVAIKTLQSDSMPEIHRFEAEVRILQDLHNLPHIVKCYPYNPRPTRGKQRSHLVMELMEGGDLSDALHCNGRTRLEWTSGGRDLALQIALGVSHLHERKVVHCDLKPKNVLLNREWTVAKIGDVGLARMKLDTHLSTTSTMYGTFMYAAPEVLLRKRCDEKVDIFSLGMVLSEMLSGQFPDRYHVVDLMISDKAVAGIVRDCCQADPCLRPSARQVYERLGGSSPEAHSALGNRALRQADLV</sequence>
<evidence type="ECO:0000256" key="3">
    <source>
        <dbReference type="ARBA" id="ARBA00022777"/>
    </source>
</evidence>
<dbReference type="InterPro" id="IPR011009">
    <property type="entry name" value="Kinase-like_dom_sf"/>
</dbReference>
<protein>
    <recommendedName>
        <fullName evidence="8">Protein kinase domain-containing protein</fullName>
    </recommendedName>
</protein>
<proteinExistence type="predicted"/>
<organism evidence="9 10">
    <name type="scientific">Coccomyxa viridis</name>
    <dbReference type="NCBI Taxonomy" id="1274662"/>
    <lineage>
        <taxon>Eukaryota</taxon>
        <taxon>Viridiplantae</taxon>
        <taxon>Chlorophyta</taxon>
        <taxon>core chlorophytes</taxon>
        <taxon>Trebouxiophyceae</taxon>
        <taxon>Trebouxiophyceae incertae sedis</taxon>
        <taxon>Coccomyxaceae</taxon>
        <taxon>Coccomyxa</taxon>
    </lineage>
</organism>
<dbReference type="Proteomes" id="UP001314263">
    <property type="component" value="Unassembled WGS sequence"/>
</dbReference>
<gene>
    <name evidence="9" type="ORF">CVIRNUC_004229</name>
</gene>
<evidence type="ECO:0000256" key="6">
    <source>
        <dbReference type="SAM" id="Phobius"/>
    </source>
</evidence>
<evidence type="ECO:0000256" key="5">
    <source>
        <dbReference type="PROSITE-ProRule" id="PRU10141"/>
    </source>
</evidence>
<evidence type="ECO:0000256" key="4">
    <source>
        <dbReference type="ARBA" id="ARBA00022840"/>
    </source>
</evidence>
<feature type="chain" id="PRO_5043572714" description="Protein kinase domain-containing protein" evidence="7">
    <location>
        <begin position="22"/>
        <end position="644"/>
    </location>
</feature>